<feature type="compositionally biased region" description="Low complexity" evidence="14">
    <location>
        <begin position="479"/>
        <end position="490"/>
    </location>
</feature>
<keyword evidence="5 12" id="KW-0371">Homeobox</keyword>
<evidence type="ECO:0000256" key="1">
    <source>
        <dbReference type="ARBA" id="ARBA00004123"/>
    </source>
</evidence>
<feature type="region of interest" description="Disordered" evidence="14">
    <location>
        <begin position="111"/>
        <end position="287"/>
    </location>
</feature>
<feature type="compositionally biased region" description="Low complexity" evidence="14">
    <location>
        <begin position="540"/>
        <end position="579"/>
    </location>
</feature>
<dbReference type="InterPro" id="IPR017970">
    <property type="entry name" value="Homeobox_CS"/>
</dbReference>
<dbReference type="FunFam" id="1.10.10.60:FF:000126">
    <property type="entry name" value="dorsal root ganglia homeobox protein-like"/>
    <property type="match status" value="1"/>
</dbReference>
<feature type="domain" description="Homeobox" evidence="15">
    <location>
        <begin position="50"/>
        <end position="110"/>
    </location>
</feature>
<dbReference type="GO" id="GO:0000981">
    <property type="term" value="F:DNA-binding transcription factor activity, RNA polymerase II-specific"/>
    <property type="evidence" value="ECO:0007669"/>
    <property type="project" value="InterPro"/>
</dbReference>
<dbReference type="PANTHER" id="PTHR24329">
    <property type="entry name" value="HOMEOBOX PROTEIN ARISTALESS"/>
    <property type="match status" value="1"/>
</dbReference>
<feature type="compositionally biased region" description="Basic and acidic residues" evidence="14">
    <location>
        <begin position="130"/>
        <end position="139"/>
    </location>
</feature>
<keyword evidence="18" id="KW-1185">Reference proteome</keyword>
<evidence type="ECO:0000256" key="14">
    <source>
        <dbReference type="SAM" id="MobiDB-lite"/>
    </source>
</evidence>
<feature type="compositionally biased region" description="Polar residues" evidence="14">
    <location>
        <begin position="234"/>
        <end position="244"/>
    </location>
</feature>
<dbReference type="Pfam" id="PF03826">
    <property type="entry name" value="OAR"/>
    <property type="match status" value="1"/>
</dbReference>
<dbReference type="PANTHER" id="PTHR24329:SF337">
    <property type="entry name" value="ARISTALESS RELATED HOMEOBOX"/>
    <property type="match status" value="1"/>
</dbReference>
<dbReference type="EMBL" id="CP012523">
    <property type="protein sequence ID" value="ALC38853.1"/>
    <property type="molecule type" value="Genomic_DNA"/>
</dbReference>
<evidence type="ECO:0000256" key="5">
    <source>
        <dbReference type="ARBA" id="ARBA00023155"/>
    </source>
</evidence>
<keyword evidence="2" id="KW-0217">Developmental protein</keyword>
<evidence type="ECO:0000256" key="8">
    <source>
        <dbReference type="ARBA" id="ARBA00058719"/>
    </source>
</evidence>
<dbReference type="GO" id="GO:0000977">
    <property type="term" value="F:RNA polymerase II transcription regulatory region sequence-specific DNA binding"/>
    <property type="evidence" value="ECO:0007669"/>
    <property type="project" value="TreeGrafter"/>
</dbReference>
<dbReference type="InterPro" id="IPR009057">
    <property type="entry name" value="Homeodomain-like_sf"/>
</dbReference>
<evidence type="ECO:0000256" key="9">
    <source>
        <dbReference type="ARBA" id="ARBA00064347"/>
    </source>
</evidence>
<dbReference type="PROSITE" id="PS50071">
    <property type="entry name" value="HOMEOBOX_2"/>
    <property type="match status" value="1"/>
</dbReference>
<gene>
    <name evidence="17" type="ORF">Dbus_chr2Lg938</name>
</gene>
<dbReference type="STRING" id="30019.A0A0M3QTG1"/>
<comment type="subcellular location">
    <subcellularLocation>
        <location evidence="1 12 13">Nucleus</location>
    </subcellularLocation>
</comment>
<dbReference type="InterPro" id="IPR001356">
    <property type="entry name" value="HD"/>
</dbReference>
<feature type="compositionally biased region" description="Low complexity" evidence="14">
    <location>
        <begin position="261"/>
        <end position="287"/>
    </location>
</feature>
<dbReference type="Pfam" id="PF00046">
    <property type="entry name" value="Homeodomain"/>
    <property type="match status" value="1"/>
</dbReference>
<evidence type="ECO:0000256" key="10">
    <source>
        <dbReference type="ARBA" id="ARBA00070091"/>
    </source>
</evidence>
<evidence type="ECO:0000313" key="17">
    <source>
        <dbReference type="EMBL" id="ALC38853.1"/>
    </source>
</evidence>
<evidence type="ECO:0000256" key="3">
    <source>
        <dbReference type="ARBA" id="ARBA00023015"/>
    </source>
</evidence>
<keyword evidence="6" id="KW-0804">Transcription</keyword>
<evidence type="ECO:0000259" key="16">
    <source>
        <dbReference type="PROSITE" id="PS50803"/>
    </source>
</evidence>
<evidence type="ECO:0000256" key="11">
    <source>
        <dbReference type="ARBA" id="ARBA00078248"/>
    </source>
</evidence>
<proteinExistence type="predicted"/>
<keyword evidence="7 12" id="KW-0539">Nucleus</keyword>
<dbReference type="PROSITE" id="PS50803">
    <property type="entry name" value="OAR"/>
    <property type="match status" value="1"/>
</dbReference>
<dbReference type="SMR" id="A0A0M3QTG1"/>
<dbReference type="GO" id="GO:0005634">
    <property type="term" value="C:nucleus"/>
    <property type="evidence" value="ECO:0007669"/>
    <property type="project" value="UniProtKB-SubCell"/>
</dbReference>
<keyword evidence="4 12" id="KW-0238">DNA-binding</keyword>
<dbReference type="AlphaFoldDB" id="A0A0M3QTG1"/>
<feature type="region of interest" description="Disordered" evidence="14">
    <location>
        <begin position="469"/>
        <end position="490"/>
    </location>
</feature>
<feature type="region of interest" description="Disordered" evidence="14">
    <location>
        <begin position="399"/>
        <end position="435"/>
    </location>
</feature>
<dbReference type="Gene3D" id="1.10.10.60">
    <property type="entry name" value="Homeodomain-like"/>
    <property type="match status" value="1"/>
</dbReference>
<dbReference type="InterPro" id="IPR003654">
    <property type="entry name" value="OAR_dom"/>
</dbReference>
<comment type="subunit">
    <text evidence="9">Interacts with RGMB.</text>
</comment>
<feature type="region of interest" description="Disordered" evidence="14">
    <location>
        <begin position="532"/>
        <end position="579"/>
    </location>
</feature>
<name>A0A0M3QTG1_DROBS</name>
<evidence type="ECO:0000256" key="13">
    <source>
        <dbReference type="RuleBase" id="RU000682"/>
    </source>
</evidence>
<feature type="compositionally biased region" description="Basic and acidic residues" evidence="14">
    <location>
        <begin position="111"/>
        <end position="123"/>
    </location>
</feature>
<feature type="DNA-binding region" description="Homeobox" evidence="12">
    <location>
        <begin position="52"/>
        <end position="111"/>
    </location>
</feature>
<evidence type="ECO:0000256" key="6">
    <source>
        <dbReference type="ARBA" id="ARBA00023163"/>
    </source>
</evidence>
<dbReference type="SUPFAM" id="SSF46689">
    <property type="entry name" value="Homeodomain-like"/>
    <property type="match status" value="1"/>
</dbReference>
<feature type="domain" description="OAR" evidence="16">
    <location>
        <begin position="425"/>
        <end position="438"/>
    </location>
</feature>
<evidence type="ECO:0000256" key="4">
    <source>
        <dbReference type="ARBA" id="ARBA00023125"/>
    </source>
</evidence>
<dbReference type="OMA" id="NNCGFRP"/>
<keyword evidence="3" id="KW-0805">Transcription regulation</keyword>
<accession>A0A0M3QTG1</accession>
<reference evidence="17 18" key="1">
    <citation type="submission" date="2015-08" db="EMBL/GenBank/DDBJ databases">
        <title>Ancestral chromatin configuration constrains chromatin evolution on differentiating sex chromosomes in Drosophila.</title>
        <authorList>
            <person name="Zhou Q."/>
            <person name="Bachtrog D."/>
        </authorList>
    </citation>
    <scope>NUCLEOTIDE SEQUENCE [LARGE SCALE GENOMIC DNA]</scope>
    <source>
        <tissue evidence="17">Whole larvae</tissue>
    </source>
</reference>
<dbReference type="Proteomes" id="UP000494163">
    <property type="component" value="Chromosome 2L"/>
</dbReference>
<protein>
    <recommendedName>
        <fullName evidence="10">Dorsal root ganglia homeobox protein</fullName>
    </recommendedName>
    <alternativeName>
        <fullName evidence="11">Paired-related homeobox protein-like 1</fullName>
    </alternativeName>
</protein>
<dbReference type="InterPro" id="IPR050649">
    <property type="entry name" value="Paired_Homeobox_TFs"/>
</dbReference>
<evidence type="ECO:0000256" key="12">
    <source>
        <dbReference type="PROSITE-ProRule" id="PRU00108"/>
    </source>
</evidence>
<dbReference type="OrthoDB" id="6159439at2759"/>
<dbReference type="PROSITE" id="PS00027">
    <property type="entry name" value="HOMEOBOX_1"/>
    <property type="match status" value="1"/>
</dbReference>
<feature type="compositionally biased region" description="Polar residues" evidence="14">
    <location>
        <begin position="194"/>
        <end position="214"/>
    </location>
</feature>
<dbReference type="SMART" id="SM00389">
    <property type="entry name" value="HOX"/>
    <property type="match status" value="1"/>
</dbReference>
<evidence type="ECO:0000313" key="18">
    <source>
        <dbReference type="Proteomes" id="UP000494163"/>
    </source>
</evidence>
<dbReference type="CDD" id="cd00086">
    <property type="entry name" value="homeodomain"/>
    <property type="match status" value="1"/>
</dbReference>
<evidence type="ECO:0000256" key="7">
    <source>
        <dbReference type="ARBA" id="ARBA00023242"/>
    </source>
</evidence>
<evidence type="ECO:0000259" key="15">
    <source>
        <dbReference type="PROSITE" id="PS50071"/>
    </source>
</evidence>
<feature type="compositionally biased region" description="Low complexity" evidence="14">
    <location>
        <begin position="399"/>
        <end position="419"/>
    </location>
</feature>
<organism evidence="17 18">
    <name type="scientific">Drosophila busckii</name>
    <name type="common">Fruit fly</name>
    <dbReference type="NCBI Taxonomy" id="30019"/>
    <lineage>
        <taxon>Eukaryota</taxon>
        <taxon>Metazoa</taxon>
        <taxon>Ecdysozoa</taxon>
        <taxon>Arthropoda</taxon>
        <taxon>Hexapoda</taxon>
        <taxon>Insecta</taxon>
        <taxon>Pterygota</taxon>
        <taxon>Neoptera</taxon>
        <taxon>Endopterygota</taxon>
        <taxon>Diptera</taxon>
        <taxon>Brachycera</taxon>
        <taxon>Muscomorpha</taxon>
        <taxon>Ephydroidea</taxon>
        <taxon>Drosophilidae</taxon>
        <taxon>Drosophila</taxon>
    </lineage>
</organism>
<comment type="function">
    <text evidence="8">Transcription factor required for the formation of correct projections from nociceptive sensory neurons to the dorsal horn of the spinal cord and normal perception of pain.</text>
</comment>
<sequence>MFCYQCPPALHPCGPHPPRLPTLDYPFAATHPYTSYSYHPAIHDETFVRRKQRRNRTTFTLQQLEELETAFAQTHYPDVFTREDLAMKINLTEARVQVWFQNRRAKWRKAERLKDEQRKRENGESSSSLDKLHDSRESSPDITGEIDDDMDELPPRQRSHSPLTNGPLEQGPHSRSSPGAHLDSSDNERPLSSAHLTATPHSASQSLGSISAGSPSPGMRDEHTSLALALGPANSPSNSRNTDSPIEVGGPMQLTTGSRMANAASSNNSASSTPTPTTPHSAAQLPHSSASAAAAAFGSHIFGSFGAGSVNNDNNCGFRPVLSEQSAVAAAAAAAAAQRSANHPPLFLPPHLAAQFTHQPLFPGLKGVSPFQSLCSCCSLKPPPLPPATSASSMAPLNVPVSSSSAASSPESPKSSSGSHDPRSNSVAELRRKAQEHSAALLQSLHAAAAAGLAFPGLHLPPLSFAHHPALGHHHHHNNNNSSHHNNNNNNALRLKHEAQDMTASTMNGLNAAPASASATSAALLDLAESAAAYHHHHQQQQQQQHATLSPPTTPTQLQQQHQVRQQSPPAAAATTTTAATSAAATVNGNVASMLHKSE</sequence>
<evidence type="ECO:0000256" key="2">
    <source>
        <dbReference type="ARBA" id="ARBA00022473"/>
    </source>
</evidence>